<keyword evidence="6 8" id="KW-0472">Membrane</keyword>
<dbReference type="Pfam" id="PF07715">
    <property type="entry name" value="Plug"/>
    <property type="match status" value="1"/>
</dbReference>
<evidence type="ECO:0000259" key="11">
    <source>
        <dbReference type="Pfam" id="PF00593"/>
    </source>
</evidence>
<accession>A0A7K1YCG5</accession>
<dbReference type="InterPro" id="IPR023997">
    <property type="entry name" value="TonB-dep_OMP_SusC/RagA_CS"/>
</dbReference>
<dbReference type="InterPro" id="IPR000531">
    <property type="entry name" value="Beta-barrel_TonB"/>
</dbReference>
<dbReference type="InterPro" id="IPR023996">
    <property type="entry name" value="TonB-dep_OMP_SusC/RagA"/>
</dbReference>
<dbReference type="AlphaFoldDB" id="A0A7K1YCG5"/>
<evidence type="ECO:0000256" key="4">
    <source>
        <dbReference type="ARBA" id="ARBA00022692"/>
    </source>
</evidence>
<keyword evidence="2 8" id="KW-0813">Transport</keyword>
<dbReference type="NCBIfam" id="TIGR04057">
    <property type="entry name" value="SusC_RagA_signa"/>
    <property type="match status" value="1"/>
</dbReference>
<dbReference type="FunFam" id="2.170.130.10:FF:000008">
    <property type="entry name" value="SusC/RagA family TonB-linked outer membrane protein"/>
    <property type="match status" value="1"/>
</dbReference>
<evidence type="ECO:0000256" key="7">
    <source>
        <dbReference type="ARBA" id="ARBA00023237"/>
    </source>
</evidence>
<name>A0A7K1YCG5_9SPHI</name>
<gene>
    <name evidence="13" type="ORF">GS399_14950</name>
</gene>
<evidence type="ECO:0000256" key="8">
    <source>
        <dbReference type="PROSITE-ProRule" id="PRU01360"/>
    </source>
</evidence>
<feature type="chain" id="PRO_5029462042" evidence="10">
    <location>
        <begin position="22"/>
        <end position="1014"/>
    </location>
</feature>
<dbReference type="PROSITE" id="PS52016">
    <property type="entry name" value="TONB_DEPENDENT_REC_3"/>
    <property type="match status" value="1"/>
</dbReference>
<evidence type="ECO:0000256" key="5">
    <source>
        <dbReference type="ARBA" id="ARBA00023077"/>
    </source>
</evidence>
<sequence length="1014" mass="111001">MRPIKLLLLSAMLLFCVVVTAQNKKVTGRVTSSDDGGPLPGVSVKIKGATAGTVTDAGGNYTINAASTATLVFTYIGYDPKEAEVGNRTTINIQIKPHENSLQQVVVVGYGTQKRSDITGAVASVSSKQISELPVANLQQALQGRIAGIDVASNGSKPGSGVVVRIRGRRSFAAGNDPLYVVDGIPFSGDLGDISPNDIESMDVLKDASATAIYGSRGANGVVLVTTKRGKVSKPSVSYAGYAGFSTPLGSYDILQGDKFASYKREAYRAIGQYDPNDPGAIIDDPATFKTTTVFEPVELESMKTGRNTNYQDMILENGFQQQHYLGFLGGNDNTKYAASANYYDEKGVIDGLDFERFNLKLNLDQNIGKKIKIGLSTIATLGQRNGASINYLGQSLVNSPLTVPYDANGNLVFKNSNDALLSNPLSEVVPGANVDELNRTRIFASIFGEYQIIDGLAFHINFGPSYYSTRNGRFVGRYTNARNLGEPQAFTANTNNFSYTLENILTYKKQIKDHSIGATALYSIQNDRTENYSDAVEGVPVESQQFYNLGNATTITSVGSNLTEWTIESFMGRLNYGFKDKYLVTLTGRADGSSRFAPGNKWSFFPSFAVAWRLKEENFLKNKEFLNDLKLRGGYGRTGNTGISPYATQGALGRTVYAFGSASAFGFSPTAITNPDLKWETTSTINLGLDFSFFNYRLNGSVDLYRQNTTDLLMPRQLPITGGYSTVLQNVGATQNKGVELSLSSINFDTPGGFKWSTELNVTINREKIVSLYDGTADDIGNSWFIGQPLTVYYDFERIGVWQTSEAAEAAKYSAKVGEIKIKDQDGNGTIDATKDRVILGSDIPKWTGGITNRFSYKGFDFSAFIYVREGSMIRSNFHSDNGTYAGRYNVIAADYWTPENPSNYYPRPNKNQERPNYVSTLTYYDGSFLKVRNMQLGYSLPKKVIDKIKIQSLRVYASAQQPFILFSSYRDKYHGIDPEFAVGPSNGREQSTSISVDAPPTRTFIFGVNASF</sequence>
<evidence type="ECO:0000256" key="1">
    <source>
        <dbReference type="ARBA" id="ARBA00004571"/>
    </source>
</evidence>
<keyword evidence="5 9" id="KW-0798">TonB box</keyword>
<organism evidence="13 14">
    <name type="scientific">Hufsiella arboris</name>
    <dbReference type="NCBI Taxonomy" id="2695275"/>
    <lineage>
        <taxon>Bacteria</taxon>
        <taxon>Pseudomonadati</taxon>
        <taxon>Bacteroidota</taxon>
        <taxon>Sphingobacteriia</taxon>
        <taxon>Sphingobacteriales</taxon>
        <taxon>Sphingobacteriaceae</taxon>
        <taxon>Hufsiella</taxon>
    </lineage>
</organism>
<comment type="caution">
    <text evidence="13">The sequence shown here is derived from an EMBL/GenBank/DDBJ whole genome shotgun (WGS) entry which is preliminary data.</text>
</comment>
<dbReference type="Gene3D" id="2.40.170.20">
    <property type="entry name" value="TonB-dependent receptor, beta-barrel domain"/>
    <property type="match status" value="1"/>
</dbReference>
<dbReference type="InterPro" id="IPR039426">
    <property type="entry name" value="TonB-dep_rcpt-like"/>
</dbReference>
<dbReference type="Pfam" id="PF00593">
    <property type="entry name" value="TonB_dep_Rec_b-barrel"/>
    <property type="match status" value="1"/>
</dbReference>
<dbReference type="InterPro" id="IPR012910">
    <property type="entry name" value="Plug_dom"/>
</dbReference>
<keyword evidence="10" id="KW-0732">Signal</keyword>
<dbReference type="NCBIfam" id="TIGR04056">
    <property type="entry name" value="OMP_RagA_SusC"/>
    <property type="match status" value="1"/>
</dbReference>
<evidence type="ECO:0000256" key="3">
    <source>
        <dbReference type="ARBA" id="ARBA00022452"/>
    </source>
</evidence>
<dbReference type="RefSeq" id="WP_160845452.1">
    <property type="nucleotide sequence ID" value="NZ_WVHT01000007.1"/>
</dbReference>
<feature type="domain" description="TonB-dependent receptor-like beta-barrel" evidence="11">
    <location>
        <begin position="405"/>
        <end position="946"/>
    </location>
</feature>
<dbReference type="SUPFAM" id="SSF56935">
    <property type="entry name" value="Porins"/>
    <property type="match status" value="1"/>
</dbReference>
<evidence type="ECO:0000256" key="9">
    <source>
        <dbReference type="RuleBase" id="RU003357"/>
    </source>
</evidence>
<keyword evidence="4 8" id="KW-0812">Transmembrane</keyword>
<keyword evidence="3 8" id="KW-1134">Transmembrane beta strand</keyword>
<protein>
    <submittedName>
        <fullName evidence="13">SusC/RagA family TonB-linked outer membrane protein</fullName>
    </submittedName>
</protein>
<evidence type="ECO:0000259" key="12">
    <source>
        <dbReference type="Pfam" id="PF07715"/>
    </source>
</evidence>
<dbReference type="InterPro" id="IPR036942">
    <property type="entry name" value="Beta-barrel_TonB_sf"/>
</dbReference>
<comment type="subcellular location">
    <subcellularLocation>
        <location evidence="1 8">Cell outer membrane</location>
        <topology evidence="1 8">Multi-pass membrane protein</topology>
    </subcellularLocation>
</comment>
<dbReference type="Gene3D" id="2.60.40.1120">
    <property type="entry name" value="Carboxypeptidase-like, regulatory domain"/>
    <property type="match status" value="1"/>
</dbReference>
<feature type="signal peptide" evidence="10">
    <location>
        <begin position="1"/>
        <end position="21"/>
    </location>
</feature>
<dbReference type="EMBL" id="WVHT01000007">
    <property type="protein sequence ID" value="MXV52274.1"/>
    <property type="molecule type" value="Genomic_DNA"/>
</dbReference>
<dbReference type="Gene3D" id="2.170.130.10">
    <property type="entry name" value="TonB-dependent receptor, plug domain"/>
    <property type="match status" value="1"/>
</dbReference>
<comment type="similarity">
    <text evidence="8 9">Belongs to the TonB-dependent receptor family.</text>
</comment>
<reference evidence="13 14" key="1">
    <citation type="submission" date="2019-11" db="EMBL/GenBank/DDBJ databases">
        <title>Pedobacter sp. HMF7647 Genome sequencing and assembly.</title>
        <authorList>
            <person name="Kang H."/>
            <person name="Kim H."/>
            <person name="Joh K."/>
        </authorList>
    </citation>
    <scope>NUCLEOTIDE SEQUENCE [LARGE SCALE GENOMIC DNA]</scope>
    <source>
        <strain evidence="13 14">HMF7647</strain>
    </source>
</reference>
<dbReference type="InterPro" id="IPR008969">
    <property type="entry name" value="CarboxyPept-like_regulatory"/>
</dbReference>
<feature type="domain" description="TonB-dependent receptor plug" evidence="12">
    <location>
        <begin position="115"/>
        <end position="222"/>
    </location>
</feature>
<keyword evidence="14" id="KW-1185">Reference proteome</keyword>
<dbReference type="Pfam" id="PF13715">
    <property type="entry name" value="CarbopepD_reg_2"/>
    <property type="match status" value="1"/>
</dbReference>
<evidence type="ECO:0000313" key="14">
    <source>
        <dbReference type="Proteomes" id="UP000466586"/>
    </source>
</evidence>
<dbReference type="SUPFAM" id="SSF49464">
    <property type="entry name" value="Carboxypeptidase regulatory domain-like"/>
    <property type="match status" value="1"/>
</dbReference>
<dbReference type="GO" id="GO:0009279">
    <property type="term" value="C:cell outer membrane"/>
    <property type="evidence" value="ECO:0007669"/>
    <property type="project" value="UniProtKB-SubCell"/>
</dbReference>
<proteinExistence type="inferred from homology"/>
<keyword evidence="7 8" id="KW-0998">Cell outer membrane</keyword>
<dbReference type="InterPro" id="IPR037066">
    <property type="entry name" value="Plug_dom_sf"/>
</dbReference>
<evidence type="ECO:0000256" key="10">
    <source>
        <dbReference type="SAM" id="SignalP"/>
    </source>
</evidence>
<evidence type="ECO:0000256" key="6">
    <source>
        <dbReference type="ARBA" id="ARBA00023136"/>
    </source>
</evidence>
<evidence type="ECO:0000313" key="13">
    <source>
        <dbReference type="EMBL" id="MXV52274.1"/>
    </source>
</evidence>
<evidence type="ECO:0000256" key="2">
    <source>
        <dbReference type="ARBA" id="ARBA00022448"/>
    </source>
</evidence>
<dbReference type="Proteomes" id="UP000466586">
    <property type="component" value="Unassembled WGS sequence"/>
</dbReference>